<dbReference type="AlphaFoldDB" id="A0A1F7J8X7"/>
<name>A0A1F7J8X7_9BACT</name>
<keyword evidence="4" id="KW-0067">ATP-binding</keyword>
<dbReference type="Proteomes" id="UP000176480">
    <property type="component" value="Unassembled WGS sequence"/>
</dbReference>
<gene>
    <name evidence="7" type="ORF">A2966_03660</name>
</gene>
<evidence type="ECO:0000256" key="4">
    <source>
        <dbReference type="ARBA" id="ARBA00022840"/>
    </source>
</evidence>
<dbReference type="InterPro" id="IPR004753">
    <property type="entry name" value="MreB"/>
</dbReference>
<dbReference type="Pfam" id="PF06723">
    <property type="entry name" value="MreB_Mbl"/>
    <property type="match status" value="1"/>
</dbReference>
<evidence type="ECO:0000313" key="7">
    <source>
        <dbReference type="EMBL" id="OGK52061.1"/>
    </source>
</evidence>
<evidence type="ECO:0000256" key="6">
    <source>
        <dbReference type="ARBA" id="ARBA00023458"/>
    </source>
</evidence>
<dbReference type="GO" id="GO:0005524">
    <property type="term" value="F:ATP binding"/>
    <property type="evidence" value="ECO:0007669"/>
    <property type="project" value="UniProtKB-KW"/>
</dbReference>
<dbReference type="InterPro" id="IPR056546">
    <property type="entry name" value="MreB_MamK-like"/>
</dbReference>
<evidence type="ECO:0000313" key="8">
    <source>
        <dbReference type="Proteomes" id="UP000176480"/>
    </source>
</evidence>
<dbReference type="InterPro" id="IPR043129">
    <property type="entry name" value="ATPase_NBD"/>
</dbReference>
<evidence type="ECO:0000256" key="2">
    <source>
        <dbReference type="ARBA" id="ARBA00022490"/>
    </source>
</evidence>
<keyword evidence="5" id="KW-0133">Cell shape</keyword>
<dbReference type="PRINTS" id="PR01652">
    <property type="entry name" value="SHAPEPROTEIN"/>
</dbReference>
<dbReference type="GO" id="GO:0000902">
    <property type="term" value="P:cell morphogenesis"/>
    <property type="evidence" value="ECO:0007669"/>
    <property type="project" value="InterPro"/>
</dbReference>
<dbReference type="GO" id="GO:0008360">
    <property type="term" value="P:regulation of cell shape"/>
    <property type="evidence" value="ECO:0007669"/>
    <property type="project" value="UniProtKB-KW"/>
</dbReference>
<dbReference type="PANTHER" id="PTHR42749">
    <property type="entry name" value="CELL SHAPE-DETERMINING PROTEIN MREB"/>
    <property type="match status" value="1"/>
</dbReference>
<dbReference type="STRING" id="1802067.A2966_03660"/>
<dbReference type="Gene3D" id="3.30.420.40">
    <property type="match status" value="2"/>
</dbReference>
<dbReference type="EMBL" id="MGAR01000015">
    <property type="protein sequence ID" value="OGK52061.1"/>
    <property type="molecule type" value="Genomic_DNA"/>
</dbReference>
<keyword evidence="3" id="KW-0547">Nucleotide-binding</keyword>
<sequence length="352" mass="38806">MNNFSAKLRKFHFPFIPSFQVYYDLGTATTRVAVKDKGVVLRESSYLGYNAKIKDYIFFGNEAKTIVGKTPDFIQITRPIINGILYDFDAEVAFIQHCNEKAIRPYLSQFHLLKPPITAVSCVPSIATEIEHKAVIEALEKVDASDVIILEKALATAAGCGFNIFSHQPNFIIDLGGGLIELAIISGGGIVAQKTLKNAGDYMNKLIANYTYLKHGIIIGELSCEELKIQLLNFTGDEKTGTVRGKSLETGLPKSIKLKSSDIKEALITQFNHIIDAVKELIEISPPEVADELFQNGIALAGQLAGVKGVDRFFTQELKIETYIVEHFEDATILGLMKLGKDKESLYKLISG</sequence>
<reference evidence="7 8" key="1">
    <citation type="journal article" date="2016" name="Nat. Commun.">
        <title>Thousands of microbial genomes shed light on interconnected biogeochemical processes in an aquifer system.</title>
        <authorList>
            <person name="Anantharaman K."/>
            <person name="Brown C.T."/>
            <person name="Hug L.A."/>
            <person name="Sharon I."/>
            <person name="Castelle C.J."/>
            <person name="Probst A.J."/>
            <person name="Thomas B.C."/>
            <person name="Singh A."/>
            <person name="Wilkins M.J."/>
            <person name="Karaoz U."/>
            <person name="Brodie E.L."/>
            <person name="Williams K.H."/>
            <person name="Hubbard S.S."/>
            <person name="Banfield J.F."/>
        </authorList>
    </citation>
    <scope>NUCLEOTIDE SEQUENCE [LARGE SCALE GENOMIC DNA]</scope>
</reference>
<comment type="similarity">
    <text evidence="6">Belongs to the FtsA/MreB family.</text>
</comment>
<dbReference type="GO" id="GO:0005737">
    <property type="term" value="C:cytoplasm"/>
    <property type="evidence" value="ECO:0007669"/>
    <property type="project" value="UniProtKB-SubCell"/>
</dbReference>
<keyword evidence="2" id="KW-0963">Cytoplasm</keyword>
<accession>A0A1F7J8X7</accession>
<dbReference type="PANTHER" id="PTHR42749:SF1">
    <property type="entry name" value="CELL SHAPE-DETERMINING PROTEIN MREB"/>
    <property type="match status" value="1"/>
</dbReference>
<dbReference type="CDD" id="cd10225">
    <property type="entry name" value="ASKHA_NBD_MreB-like"/>
    <property type="match status" value="1"/>
</dbReference>
<dbReference type="SUPFAM" id="SSF53067">
    <property type="entry name" value="Actin-like ATPase domain"/>
    <property type="match status" value="2"/>
</dbReference>
<evidence type="ECO:0000256" key="5">
    <source>
        <dbReference type="ARBA" id="ARBA00022960"/>
    </source>
</evidence>
<evidence type="ECO:0000256" key="1">
    <source>
        <dbReference type="ARBA" id="ARBA00004496"/>
    </source>
</evidence>
<protein>
    <recommendedName>
        <fullName evidence="9">Cell shape-determining protein MreB</fullName>
    </recommendedName>
</protein>
<organism evidence="7 8">
    <name type="scientific">Candidatus Roizmanbacteria bacterium RIFCSPLOWO2_01_FULL_41_22</name>
    <dbReference type="NCBI Taxonomy" id="1802067"/>
    <lineage>
        <taxon>Bacteria</taxon>
        <taxon>Candidatus Roizmaniibacteriota</taxon>
    </lineage>
</organism>
<proteinExistence type="inferred from homology"/>
<evidence type="ECO:0000256" key="3">
    <source>
        <dbReference type="ARBA" id="ARBA00022741"/>
    </source>
</evidence>
<evidence type="ECO:0008006" key="9">
    <source>
        <dbReference type="Google" id="ProtNLM"/>
    </source>
</evidence>
<comment type="subcellular location">
    <subcellularLocation>
        <location evidence="1">Cytoplasm</location>
    </subcellularLocation>
</comment>
<comment type="caution">
    <text evidence="7">The sequence shown here is derived from an EMBL/GenBank/DDBJ whole genome shotgun (WGS) entry which is preliminary data.</text>
</comment>